<accession>A0A9P4LIH0</accession>
<dbReference type="EMBL" id="ML978241">
    <property type="protein sequence ID" value="KAF2026553.1"/>
    <property type="molecule type" value="Genomic_DNA"/>
</dbReference>
<dbReference type="Proteomes" id="UP000799777">
    <property type="component" value="Unassembled WGS sequence"/>
</dbReference>
<evidence type="ECO:0000256" key="1">
    <source>
        <dbReference type="SAM" id="MobiDB-lite"/>
    </source>
</evidence>
<proteinExistence type="predicted"/>
<evidence type="ECO:0000313" key="3">
    <source>
        <dbReference type="Proteomes" id="UP000799777"/>
    </source>
</evidence>
<sequence length="298" mass="32607">MHPMTQYLLRSAWLSLQVPFQQANTCYRPSETFTVPSRGRRDDVKAKVARSSKSTHTSGTIEYLSPHISSISCPFYYKGLNHRTLSCSHLNPRAQLQTTKTAIMRDMLDKNEQYRERYPWRSDSRNQGINAVMSDEEPADRPSVAGSNVTGSAIPTLLDTTTTVATPTEAGPLSTSPNESNSQKPTAQPAAGTDTPQRLHKIVPSACELNATSCQPATSSSPILANTFPRVIMSAQGPPKLLSTTDSYMPVASKRNDGRTIRDTNEPTPSRELPASPFVKSKLSIKVENSPDDEQADA</sequence>
<reference evidence="2" key="1">
    <citation type="journal article" date="2020" name="Stud. Mycol.">
        <title>101 Dothideomycetes genomes: a test case for predicting lifestyles and emergence of pathogens.</title>
        <authorList>
            <person name="Haridas S."/>
            <person name="Albert R."/>
            <person name="Binder M."/>
            <person name="Bloem J."/>
            <person name="Labutti K."/>
            <person name="Salamov A."/>
            <person name="Andreopoulos B."/>
            <person name="Baker S."/>
            <person name="Barry K."/>
            <person name="Bills G."/>
            <person name="Bluhm B."/>
            <person name="Cannon C."/>
            <person name="Castanera R."/>
            <person name="Culley D."/>
            <person name="Daum C."/>
            <person name="Ezra D."/>
            <person name="Gonzalez J."/>
            <person name="Henrissat B."/>
            <person name="Kuo A."/>
            <person name="Liang C."/>
            <person name="Lipzen A."/>
            <person name="Lutzoni F."/>
            <person name="Magnuson J."/>
            <person name="Mondo S."/>
            <person name="Nolan M."/>
            <person name="Ohm R."/>
            <person name="Pangilinan J."/>
            <person name="Park H.-J."/>
            <person name="Ramirez L."/>
            <person name="Alfaro M."/>
            <person name="Sun H."/>
            <person name="Tritt A."/>
            <person name="Yoshinaga Y."/>
            <person name="Zwiers L.-H."/>
            <person name="Turgeon B."/>
            <person name="Goodwin S."/>
            <person name="Spatafora J."/>
            <person name="Crous P."/>
            <person name="Grigoriev I."/>
        </authorList>
    </citation>
    <scope>NUCLEOTIDE SEQUENCE</scope>
    <source>
        <strain evidence="2">CBS 110217</strain>
    </source>
</reference>
<feature type="region of interest" description="Disordered" evidence="1">
    <location>
        <begin position="237"/>
        <end position="298"/>
    </location>
</feature>
<feature type="compositionally biased region" description="Basic and acidic residues" evidence="1">
    <location>
        <begin position="254"/>
        <end position="265"/>
    </location>
</feature>
<comment type="caution">
    <text evidence="2">The sequence shown here is derived from an EMBL/GenBank/DDBJ whole genome shotgun (WGS) entry which is preliminary data.</text>
</comment>
<feature type="region of interest" description="Disordered" evidence="1">
    <location>
        <begin position="134"/>
        <end position="196"/>
    </location>
</feature>
<dbReference type="AlphaFoldDB" id="A0A9P4LIH0"/>
<name>A0A9P4LIH0_9PLEO</name>
<feature type="compositionally biased region" description="Low complexity" evidence="1">
    <location>
        <begin position="155"/>
        <end position="168"/>
    </location>
</feature>
<feature type="compositionally biased region" description="Polar residues" evidence="1">
    <location>
        <begin position="173"/>
        <end position="186"/>
    </location>
</feature>
<evidence type="ECO:0000313" key="2">
    <source>
        <dbReference type="EMBL" id="KAF2026553.1"/>
    </source>
</evidence>
<keyword evidence="3" id="KW-1185">Reference proteome</keyword>
<protein>
    <submittedName>
        <fullName evidence="2">Uncharacterized protein</fullName>
    </submittedName>
</protein>
<gene>
    <name evidence="2" type="ORF">EK21DRAFT_92295</name>
</gene>
<organism evidence="2 3">
    <name type="scientific">Setomelanomma holmii</name>
    <dbReference type="NCBI Taxonomy" id="210430"/>
    <lineage>
        <taxon>Eukaryota</taxon>
        <taxon>Fungi</taxon>
        <taxon>Dikarya</taxon>
        <taxon>Ascomycota</taxon>
        <taxon>Pezizomycotina</taxon>
        <taxon>Dothideomycetes</taxon>
        <taxon>Pleosporomycetidae</taxon>
        <taxon>Pleosporales</taxon>
        <taxon>Pleosporineae</taxon>
        <taxon>Phaeosphaeriaceae</taxon>
        <taxon>Setomelanomma</taxon>
    </lineage>
</organism>